<keyword evidence="8" id="KW-0460">Magnesium</keyword>
<name>A0ABW2LCR1_9BACT</name>
<dbReference type="InterPro" id="IPR003374">
    <property type="entry name" value="ApbE-like_sf"/>
</dbReference>
<sequence>MKRVALLVLILSAVVMIAFKGRKSEVVRLEGQAMGCAWSLAYEGDASADVRRVVAEELELWEQVMSQWRKDSDLSRFNRGEAASAELLRVIALAQTMKVASGSAFDYELLEQVHASGFGPEGKGVDLSGIGKGFAVDRVGERLRSLGVHRFVFELGGEVLAGDGEWKLAIESPLIDGNAEILTVTNRAVATSGNYQQFRETGNGLASHLIDPETGSPVLRPRCSVTVLADDCATADAWATALFVLGPEARPDGAPEFFWSFGDD</sequence>
<gene>
    <name evidence="11" type="ORF">ACFQY0_18315</name>
</gene>
<dbReference type="Gene3D" id="3.10.520.10">
    <property type="entry name" value="ApbE-like domains"/>
    <property type="match status" value="2"/>
</dbReference>
<evidence type="ECO:0000256" key="3">
    <source>
        <dbReference type="ARBA" id="ARBA00016337"/>
    </source>
</evidence>
<dbReference type="RefSeq" id="WP_379715420.1">
    <property type="nucleotide sequence ID" value="NZ_JBHTBS010000013.1"/>
</dbReference>
<dbReference type="SUPFAM" id="SSF143631">
    <property type="entry name" value="ApbE-like"/>
    <property type="match status" value="1"/>
</dbReference>
<proteinExistence type="predicted"/>
<keyword evidence="5 11" id="KW-0808">Transferase</keyword>
<dbReference type="Pfam" id="PF02424">
    <property type="entry name" value="ApbE"/>
    <property type="match status" value="2"/>
</dbReference>
<evidence type="ECO:0000313" key="11">
    <source>
        <dbReference type="EMBL" id="MFC7339154.1"/>
    </source>
</evidence>
<organism evidence="11 12">
    <name type="scientific">Haloferula chungangensis</name>
    <dbReference type="NCBI Taxonomy" id="1048331"/>
    <lineage>
        <taxon>Bacteria</taxon>
        <taxon>Pseudomonadati</taxon>
        <taxon>Verrucomicrobiota</taxon>
        <taxon>Verrucomicrobiia</taxon>
        <taxon>Verrucomicrobiales</taxon>
        <taxon>Verrucomicrobiaceae</taxon>
        <taxon>Haloferula</taxon>
    </lineage>
</organism>
<protein>
    <recommendedName>
        <fullName evidence="3">FAD:protein FMN transferase</fullName>
        <ecNumber evidence="2">2.7.1.180</ecNumber>
    </recommendedName>
    <alternativeName>
        <fullName evidence="9">Flavin transferase</fullName>
    </alternativeName>
</protein>
<evidence type="ECO:0000256" key="7">
    <source>
        <dbReference type="ARBA" id="ARBA00022827"/>
    </source>
</evidence>
<evidence type="ECO:0000256" key="10">
    <source>
        <dbReference type="ARBA" id="ARBA00048540"/>
    </source>
</evidence>
<evidence type="ECO:0000256" key="5">
    <source>
        <dbReference type="ARBA" id="ARBA00022679"/>
    </source>
</evidence>
<accession>A0ABW2LCR1</accession>
<dbReference type="PANTHER" id="PTHR30040:SF2">
    <property type="entry name" value="FAD:PROTEIN FMN TRANSFERASE"/>
    <property type="match status" value="1"/>
</dbReference>
<keyword evidence="7" id="KW-0274">FAD</keyword>
<evidence type="ECO:0000256" key="8">
    <source>
        <dbReference type="ARBA" id="ARBA00022842"/>
    </source>
</evidence>
<dbReference type="InterPro" id="IPR024932">
    <property type="entry name" value="ApbE"/>
</dbReference>
<evidence type="ECO:0000256" key="2">
    <source>
        <dbReference type="ARBA" id="ARBA00011955"/>
    </source>
</evidence>
<dbReference type="EMBL" id="JBHTBS010000013">
    <property type="protein sequence ID" value="MFC7339154.1"/>
    <property type="molecule type" value="Genomic_DNA"/>
</dbReference>
<comment type="catalytic activity">
    <reaction evidence="10">
        <text>L-threonyl-[protein] + FAD = FMN-L-threonyl-[protein] + AMP + H(+)</text>
        <dbReference type="Rhea" id="RHEA:36847"/>
        <dbReference type="Rhea" id="RHEA-COMP:11060"/>
        <dbReference type="Rhea" id="RHEA-COMP:11061"/>
        <dbReference type="ChEBI" id="CHEBI:15378"/>
        <dbReference type="ChEBI" id="CHEBI:30013"/>
        <dbReference type="ChEBI" id="CHEBI:57692"/>
        <dbReference type="ChEBI" id="CHEBI:74257"/>
        <dbReference type="ChEBI" id="CHEBI:456215"/>
        <dbReference type="EC" id="2.7.1.180"/>
    </reaction>
</comment>
<evidence type="ECO:0000256" key="1">
    <source>
        <dbReference type="ARBA" id="ARBA00001946"/>
    </source>
</evidence>
<keyword evidence="6" id="KW-0479">Metal-binding</keyword>
<keyword evidence="12" id="KW-1185">Reference proteome</keyword>
<evidence type="ECO:0000256" key="9">
    <source>
        <dbReference type="ARBA" id="ARBA00031306"/>
    </source>
</evidence>
<evidence type="ECO:0000256" key="4">
    <source>
        <dbReference type="ARBA" id="ARBA00022630"/>
    </source>
</evidence>
<evidence type="ECO:0000313" key="12">
    <source>
        <dbReference type="Proteomes" id="UP001596472"/>
    </source>
</evidence>
<dbReference type="GO" id="GO:0016740">
    <property type="term" value="F:transferase activity"/>
    <property type="evidence" value="ECO:0007669"/>
    <property type="project" value="UniProtKB-KW"/>
</dbReference>
<keyword evidence="4" id="KW-0285">Flavoprotein</keyword>
<dbReference type="EC" id="2.7.1.180" evidence="2"/>
<comment type="cofactor">
    <cofactor evidence="1">
        <name>Mg(2+)</name>
        <dbReference type="ChEBI" id="CHEBI:18420"/>
    </cofactor>
</comment>
<dbReference type="PANTHER" id="PTHR30040">
    <property type="entry name" value="THIAMINE BIOSYNTHESIS LIPOPROTEIN APBE"/>
    <property type="match status" value="1"/>
</dbReference>
<comment type="caution">
    <text evidence="11">The sequence shown here is derived from an EMBL/GenBank/DDBJ whole genome shotgun (WGS) entry which is preliminary data.</text>
</comment>
<dbReference type="Proteomes" id="UP001596472">
    <property type="component" value="Unassembled WGS sequence"/>
</dbReference>
<evidence type="ECO:0000256" key="6">
    <source>
        <dbReference type="ARBA" id="ARBA00022723"/>
    </source>
</evidence>
<reference evidence="12" key="1">
    <citation type="journal article" date="2019" name="Int. J. Syst. Evol. Microbiol.">
        <title>The Global Catalogue of Microorganisms (GCM) 10K type strain sequencing project: providing services to taxonomists for standard genome sequencing and annotation.</title>
        <authorList>
            <consortium name="The Broad Institute Genomics Platform"/>
            <consortium name="The Broad Institute Genome Sequencing Center for Infectious Disease"/>
            <person name="Wu L."/>
            <person name="Ma J."/>
        </authorList>
    </citation>
    <scope>NUCLEOTIDE SEQUENCE [LARGE SCALE GENOMIC DNA]</scope>
    <source>
        <strain evidence="12">CGMCC 4.1467</strain>
    </source>
</reference>